<keyword evidence="3" id="KW-1003">Cell membrane</keyword>
<evidence type="ECO:0000256" key="4">
    <source>
        <dbReference type="ARBA" id="ARBA00022692"/>
    </source>
</evidence>
<reference evidence="8 9" key="1">
    <citation type="submission" date="2013-08" db="EMBL/GenBank/DDBJ databases">
        <authorList>
            <person name="Stouthamer R."/>
            <person name="Nunney L."/>
        </authorList>
    </citation>
    <scope>NUCLEOTIDE SEQUENCE [LARGE SCALE GENOMIC DNA]</scope>
    <source>
        <strain evidence="9">ann-1</strain>
    </source>
</reference>
<dbReference type="PANTHER" id="PTHR30250:SF10">
    <property type="entry name" value="LIPOPOLYSACCHARIDE BIOSYNTHESIS PROTEIN WZXC"/>
    <property type="match status" value="1"/>
</dbReference>
<evidence type="ECO:0000313" key="8">
    <source>
        <dbReference type="EMBL" id="AIC10516.1"/>
    </source>
</evidence>
<feature type="transmembrane region" description="Helical" evidence="7">
    <location>
        <begin position="368"/>
        <end position="388"/>
    </location>
</feature>
<dbReference type="RefSeq" id="WP_020851287.1">
    <property type="nucleotide sequence ID" value="NZ_CP006696.1"/>
</dbReference>
<dbReference type="GO" id="GO:0005886">
    <property type="term" value="C:plasma membrane"/>
    <property type="evidence" value="ECO:0007669"/>
    <property type="project" value="UniProtKB-SubCell"/>
</dbReference>
<name>A0A060HAX0_XYLFS</name>
<feature type="transmembrane region" description="Helical" evidence="7">
    <location>
        <begin position="334"/>
        <end position="356"/>
    </location>
</feature>
<protein>
    <submittedName>
        <fullName evidence="8">GumJ protein</fullName>
    </submittedName>
</protein>
<keyword evidence="6 7" id="KW-0472">Membrane</keyword>
<feature type="transmembrane region" description="Helical" evidence="7">
    <location>
        <begin position="424"/>
        <end position="445"/>
    </location>
</feature>
<comment type="subcellular location">
    <subcellularLocation>
        <location evidence="1">Cell membrane</location>
        <topology evidence="1">Multi-pass membrane protein</topology>
    </subcellularLocation>
</comment>
<dbReference type="InterPro" id="IPR050833">
    <property type="entry name" value="Poly_Biosynth_Transport"/>
</dbReference>
<comment type="similarity">
    <text evidence="2">Belongs to the polysaccharide synthase family.</text>
</comment>
<evidence type="ECO:0000256" key="3">
    <source>
        <dbReference type="ARBA" id="ARBA00022475"/>
    </source>
</evidence>
<dbReference type="HOGENOM" id="CLU_026911_2_0_6"/>
<dbReference type="KEGG" id="xfs:D934_11040"/>
<feature type="transmembrane region" description="Helical" evidence="7">
    <location>
        <begin position="94"/>
        <end position="116"/>
    </location>
</feature>
<evidence type="ECO:0000256" key="5">
    <source>
        <dbReference type="ARBA" id="ARBA00022989"/>
    </source>
</evidence>
<dbReference type="PATRIC" id="fig|155920.8.peg.2584"/>
<dbReference type="CDD" id="cd13127">
    <property type="entry name" value="MATE_tuaB_like"/>
    <property type="match status" value="1"/>
</dbReference>
<dbReference type="Pfam" id="PF13440">
    <property type="entry name" value="Polysacc_synt_3"/>
    <property type="match status" value="1"/>
</dbReference>
<feature type="transmembrane region" description="Helical" evidence="7">
    <location>
        <begin position="162"/>
        <end position="183"/>
    </location>
</feature>
<evidence type="ECO:0000313" key="9">
    <source>
        <dbReference type="Proteomes" id="UP000027215"/>
    </source>
</evidence>
<feature type="transmembrane region" description="Helical" evidence="7">
    <location>
        <begin position="122"/>
        <end position="141"/>
    </location>
</feature>
<feature type="transmembrane region" description="Helical" evidence="7">
    <location>
        <begin position="394"/>
        <end position="412"/>
    </location>
</feature>
<dbReference type="EMBL" id="CP006696">
    <property type="protein sequence ID" value="AIC10516.1"/>
    <property type="molecule type" value="Genomic_DNA"/>
</dbReference>
<evidence type="ECO:0000256" key="1">
    <source>
        <dbReference type="ARBA" id="ARBA00004651"/>
    </source>
</evidence>
<feature type="transmembrane region" description="Helical" evidence="7">
    <location>
        <begin position="21"/>
        <end position="48"/>
    </location>
</feature>
<dbReference type="PANTHER" id="PTHR30250">
    <property type="entry name" value="PST FAMILY PREDICTED COLANIC ACID TRANSPORTER"/>
    <property type="match status" value="1"/>
</dbReference>
<gene>
    <name evidence="8" type="ORF">D934_11040</name>
</gene>
<accession>A0A060HAX0</accession>
<proteinExistence type="inferred from homology"/>
<evidence type="ECO:0000256" key="7">
    <source>
        <dbReference type="SAM" id="Phobius"/>
    </source>
</evidence>
<dbReference type="AlphaFoldDB" id="A0A060HAX0"/>
<keyword evidence="4 7" id="KW-0812">Transmembrane</keyword>
<organism evidence="8 9">
    <name type="scientific">Xylella fastidiosa subsp. sandyi Ann-1</name>
    <dbReference type="NCBI Taxonomy" id="155920"/>
    <lineage>
        <taxon>Bacteria</taxon>
        <taxon>Pseudomonadati</taxon>
        <taxon>Pseudomonadota</taxon>
        <taxon>Gammaproteobacteria</taxon>
        <taxon>Lysobacterales</taxon>
        <taxon>Lysobacteraceae</taxon>
        <taxon>Xylella</taxon>
    </lineage>
</organism>
<feature type="transmembrane region" description="Helical" evidence="7">
    <location>
        <begin position="457"/>
        <end position="478"/>
    </location>
</feature>
<evidence type="ECO:0000256" key="2">
    <source>
        <dbReference type="ARBA" id="ARBA00007430"/>
    </source>
</evidence>
<evidence type="ECO:0000256" key="6">
    <source>
        <dbReference type="ARBA" id="ARBA00023136"/>
    </source>
</evidence>
<feature type="transmembrane region" description="Helical" evidence="7">
    <location>
        <begin position="304"/>
        <end position="328"/>
    </location>
</feature>
<sequence>MSDGVVTVSTVSERSLASRAVGGAVVTMLGQGARVVIQFSIIVLLARLLNPHDYGLMAMVTAIVGVADILRDFGLSSAAIQAKQITNAQRDNLFWINSVIGLALSLVVFVAAQVIADFYREPALVTITQVLAINFLLNGMATQYRANLSREMRFGQLALSDIGAQVLGLLVGVVVALVGWGVWALVLQQVVQAVANLVIAMVCARWLPGGYRRGVPMGSFLSFGWNLMVAQLLSYANRSVGQVIIGYRLGPNVLGLYNRAFQLLMMPLNQVIAPASSVALPVLSQLQDDRARFDSFLLRGQTMMLHVIVPLFAFACAQATPLIVLVLGEKWRSAVLLFQILTLAGMTQSASYASYWLFLARGLIRDHLLFSIVSHVFLVLCVCIGAYWGVFGVAIGYSISLALIWPLSIIWAARITPVPGWEIFFNGMRAIVGYGVCAFASMYASQWCDESNLWKQLIVGALAMLVVFAVLSLLWPAFRRDVLSIIKIGMSSSAVSSFLLRIMRRVRKGS</sequence>
<keyword evidence="5 7" id="KW-1133">Transmembrane helix</keyword>
<dbReference type="Proteomes" id="UP000027215">
    <property type="component" value="Chromosome"/>
</dbReference>
<feature type="transmembrane region" description="Helical" evidence="7">
    <location>
        <begin position="189"/>
        <end position="208"/>
    </location>
</feature>
<feature type="transmembrane region" description="Helical" evidence="7">
    <location>
        <begin position="54"/>
        <end position="73"/>
    </location>
</feature>